<name>A0A829Z9V9_9FIRM</name>
<reference evidence="1 2" key="1">
    <citation type="journal article" date="2020" name="Microbiome">
        <title>Single-cell genomics of uncultured bacteria reveals dietary fiber responders in the mouse gut microbiota.</title>
        <authorList>
            <person name="Chijiiwa R."/>
            <person name="Hosokawa M."/>
            <person name="Kogawa M."/>
            <person name="Nishikawa Y."/>
            <person name="Ide K."/>
            <person name="Sakanashi C."/>
            <person name="Takahashi K."/>
            <person name="Takeyama H."/>
        </authorList>
    </citation>
    <scope>NUCLEOTIDE SEQUENCE [LARGE SCALE GENOMIC DNA]</scope>
    <source>
        <strain evidence="1">IMSAGC_017</strain>
    </source>
</reference>
<comment type="caution">
    <text evidence="1">The sequence shown here is derived from an EMBL/GenBank/DDBJ whole genome shotgun (WGS) entry which is preliminary data.</text>
</comment>
<protein>
    <submittedName>
        <fullName evidence="1">Uncharacterized protein</fullName>
    </submittedName>
</protein>
<sequence length="314" mass="36691">MSKILLDGEGVFMASCIIERIKNNKLNVIDYDALLNIITAIVLWDDIYILCEPTNSHFITGINYFKQYSSNFHIIKDYHFFPGDLEEMLFDDLKANKNEDVINSLLGDESYYIFSNEKRRTFNYLFTASIKGLDYMPSIQRQAILESYGYPNFFLRKDVISKIDEELNQYYEQVNECLPLKRISYSFPVLLDYLLDRYCLEDIIKGAFELKQSKPLVEFRKEMDALDKAWENGNIKNIKEYFTKIEHVIGVLSGSIKCDKRINLTISFPPALSFDIAVPHKKTFHSVFLKDLAFYGINERHPKPNLNTKITLKK</sequence>
<proteinExistence type="predicted"/>
<evidence type="ECO:0000313" key="1">
    <source>
        <dbReference type="EMBL" id="GFI40735.1"/>
    </source>
</evidence>
<dbReference type="Proteomes" id="UP000490821">
    <property type="component" value="Unassembled WGS sequence"/>
</dbReference>
<accession>A0A829Z9V9</accession>
<dbReference type="EMBL" id="BLMI01000080">
    <property type="protein sequence ID" value="GFI40735.1"/>
    <property type="molecule type" value="Genomic_DNA"/>
</dbReference>
<evidence type="ECO:0000313" key="2">
    <source>
        <dbReference type="Proteomes" id="UP000490821"/>
    </source>
</evidence>
<dbReference type="RefSeq" id="WP_172472184.1">
    <property type="nucleotide sequence ID" value="NZ_BLMI01000080.1"/>
</dbReference>
<dbReference type="AlphaFoldDB" id="A0A829Z9V9"/>
<gene>
    <name evidence="1" type="ORF">IMSAGC017_00770</name>
</gene>
<organism evidence="1 2">
    <name type="scientific">Thomasclavelia cocleata</name>
    <dbReference type="NCBI Taxonomy" id="69824"/>
    <lineage>
        <taxon>Bacteria</taxon>
        <taxon>Bacillati</taxon>
        <taxon>Bacillota</taxon>
        <taxon>Erysipelotrichia</taxon>
        <taxon>Erysipelotrichales</taxon>
        <taxon>Coprobacillaceae</taxon>
        <taxon>Thomasclavelia</taxon>
    </lineage>
</organism>